<keyword evidence="6 12" id="KW-0418">Kinase</keyword>
<evidence type="ECO:0000256" key="6">
    <source>
        <dbReference type="ARBA" id="ARBA00022777"/>
    </source>
</evidence>
<evidence type="ECO:0000259" key="11">
    <source>
        <dbReference type="PROSITE" id="PS50109"/>
    </source>
</evidence>
<dbReference type="Gene3D" id="1.20.5.1930">
    <property type="match status" value="1"/>
</dbReference>
<feature type="transmembrane region" description="Helical" evidence="10">
    <location>
        <begin position="104"/>
        <end position="122"/>
    </location>
</feature>
<sequence>MRTEPLLEQPTRPTWGDWLLVGLLWTFAGLPYLVGAQPAVLAVVATVQIVPLAWRRAHPVVVFGTVALATLSQVPFSDNVIAANIALLFALYSLAAWASSNLELVLGLSVCAVGALVAGADWAEFAAVEPGAGFPWRLFVITAVMCLAVTVAAAALGDAARRRRQLVLQLRARAEDAERERDQHAQLAAQSERTRIAREMHDVVAHALAVIVVQSDGAAYAVRHTGSVGTAADALETIGATSREALAETRRLVGVLREEGSAAELAPSAGAGDIATLVDRVRDAGLPVQLETDGALEGLPREVGAAAYRVVQEALTNVIKHGGPDATASVTITRADDRLEVTVSDTGRGLLPGADDQHGHGLVGMRERTSVLGGSLRTGPRPGGGFVVTAEIPCGERTSAT</sequence>
<dbReference type="PROSITE" id="PS50109">
    <property type="entry name" value="HIS_KIN"/>
    <property type="match status" value="1"/>
</dbReference>
<dbReference type="InterPro" id="IPR036890">
    <property type="entry name" value="HATPase_C_sf"/>
</dbReference>
<feature type="domain" description="Histidine kinase" evidence="11">
    <location>
        <begin position="309"/>
        <end position="396"/>
    </location>
</feature>
<dbReference type="EC" id="2.7.13.3" evidence="2"/>
<evidence type="ECO:0000256" key="2">
    <source>
        <dbReference type="ARBA" id="ARBA00012438"/>
    </source>
</evidence>
<dbReference type="PANTHER" id="PTHR24421">
    <property type="entry name" value="NITRATE/NITRITE SENSOR PROTEIN NARX-RELATED"/>
    <property type="match status" value="1"/>
</dbReference>
<protein>
    <recommendedName>
        <fullName evidence="2">histidine kinase</fullName>
        <ecNumber evidence="2">2.7.13.3</ecNumber>
    </recommendedName>
</protein>
<evidence type="ECO:0000256" key="3">
    <source>
        <dbReference type="ARBA" id="ARBA00022553"/>
    </source>
</evidence>
<dbReference type="SMART" id="SM00387">
    <property type="entry name" value="HATPase_c"/>
    <property type="match status" value="1"/>
</dbReference>
<evidence type="ECO:0000256" key="9">
    <source>
        <dbReference type="SAM" id="Coils"/>
    </source>
</evidence>
<evidence type="ECO:0000313" key="12">
    <source>
        <dbReference type="EMBL" id="BDZ58621.1"/>
    </source>
</evidence>
<keyword evidence="4" id="KW-0808">Transferase</keyword>
<feature type="transmembrane region" description="Helical" evidence="10">
    <location>
        <begin position="134"/>
        <end position="156"/>
    </location>
</feature>
<evidence type="ECO:0000256" key="5">
    <source>
        <dbReference type="ARBA" id="ARBA00022741"/>
    </source>
</evidence>
<evidence type="ECO:0000256" key="10">
    <source>
        <dbReference type="SAM" id="Phobius"/>
    </source>
</evidence>
<keyword evidence="10" id="KW-0812">Transmembrane</keyword>
<organism evidence="12">
    <name type="scientific">Barrientosiimonas endolithica</name>
    <dbReference type="NCBI Taxonomy" id="1535208"/>
    <lineage>
        <taxon>Bacteria</taxon>
        <taxon>Bacillati</taxon>
        <taxon>Actinomycetota</taxon>
        <taxon>Actinomycetes</taxon>
        <taxon>Micrococcales</taxon>
        <taxon>Dermacoccaceae</taxon>
        <taxon>Barrientosiimonas</taxon>
    </lineage>
</organism>
<dbReference type="EMBL" id="AP027735">
    <property type="protein sequence ID" value="BDZ58621.1"/>
    <property type="molecule type" value="Genomic_DNA"/>
</dbReference>
<dbReference type="GO" id="GO:0016301">
    <property type="term" value="F:kinase activity"/>
    <property type="evidence" value="ECO:0007669"/>
    <property type="project" value="UniProtKB-KW"/>
</dbReference>
<keyword evidence="3" id="KW-0597">Phosphoprotein</keyword>
<accession>A0ABN6YRA1</accession>
<gene>
    <name evidence="12" type="ORF">GCM10025872_22780</name>
</gene>
<evidence type="ECO:0000256" key="7">
    <source>
        <dbReference type="ARBA" id="ARBA00022840"/>
    </source>
</evidence>
<dbReference type="CDD" id="cd16917">
    <property type="entry name" value="HATPase_UhpB-NarQ-NarX-like"/>
    <property type="match status" value="1"/>
</dbReference>
<keyword evidence="9" id="KW-0175">Coiled coil</keyword>
<keyword evidence="7" id="KW-0067">ATP-binding</keyword>
<evidence type="ECO:0000256" key="1">
    <source>
        <dbReference type="ARBA" id="ARBA00000085"/>
    </source>
</evidence>
<feature type="transmembrane region" description="Helical" evidence="10">
    <location>
        <begin position="80"/>
        <end position="97"/>
    </location>
</feature>
<dbReference type="Pfam" id="PF23539">
    <property type="entry name" value="DUF7134"/>
    <property type="match status" value="1"/>
</dbReference>
<reference evidence="12" key="1">
    <citation type="journal article" date="2014" name="Int. J. Syst. Evol. Microbiol.">
        <title>Complete genome of a new Firmicutes species belonging to the dominant human colonic microbiota ('Ruminococcus bicirculans') reveals two chromosomes and a selective capacity to utilize plant glucans.</title>
        <authorList>
            <consortium name="NISC Comparative Sequencing Program"/>
            <person name="Wegmann U."/>
            <person name="Louis P."/>
            <person name="Goesmann A."/>
            <person name="Henrissat B."/>
            <person name="Duncan S.H."/>
            <person name="Flint H.J."/>
        </authorList>
    </citation>
    <scope>NUCLEOTIDE SEQUENCE</scope>
    <source>
        <strain evidence="12">NBRC 110608</strain>
    </source>
</reference>
<name>A0ABN6YRA1_9MICO</name>
<proteinExistence type="predicted"/>
<dbReference type="InterPro" id="IPR050482">
    <property type="entry name" value="Sensor_HK_TwoCompSys"/>
</dbReference>
<feature type="coiled-coil region" evidence="9">
    <location>
        <begin position="160"/>
        <end position="194"/>
    </location>
</feature>
<feature type="transmembrane region" description="Helical" evidence="10">
    <location>
        <begin position="57"/>
        <end position="74"/>
    </location>
</feature>
<dbReference type="Pfam" id="PF07730">
    <property type="entry name" value="HisKA_3"/>
    <property type="match status" value="1"/>
</dbReference>
<evidence type="ECO:0000256" key="8">
    <source>
        <dbReference type="ARBA" id="ARBA00023012"/>
    </source>
</evidence>
<dbReference type="Pfam" id="PF02518">
    <property type="entry name" value="HATPase_c"/>
    <property type="match status" value="1"/>
</dbReference>
<dbReference type="Gene3D" id="3.30.565.10">
    <property type="entry name" value="Histidine kinase-like ATPase, C-terminal domain"/>
    <property type="match status" value="1"/>
</dbReference>
<dbReference type="PANTHER" id="PTHR24421:SF10">
    <property type="entry name" value="NITRATE_NITRITE SENSOR PROTEIN NARQ"/>
    <property type="match status" value="1"/>
</dbReference>
<dbReference type="RefSeq" id="WP_289230981.1">
    <property type="nucleotide sequence ID" value="NZ_AP027735.1"/>
</dbReference>
<keyword evidence="5" id="KW-0547">Nucleotide-binding</keyword>
<keyword evidence="10" id="KW-0472">Membrane</keyword>
<evidence type="ECO:0000256" key="4">
    <source>
        <dbReference type="ARBA" id="ARBA00022679"/>
    </source>
</evidence>
<reference evidence="12" key="2">
    <citation type="submission" date="2023-02" db="EMBL/GenBank/DDBJ databases">
        <authorList>
            <person name="Sun Q."/>
            <person name="Mori K."/>
        </authorList>
    </citation>
    <scope>NUCLEOTIDE SEQUENCE</scope>
    <source>
        <strain evidence="12">NBRC 110608</strain>
    </source>
</reference>
<dbReference type="InterPro" id="IPR011712">
    <property type="entry name" value="Sig_transdc_His_kin_sub3_dim/P"/>
</dbReference>
<dbReference type="InterPro" id="IPR003594">
    <property type="entry name" value="HATPase_dom"/>
</dbReference>
<dbReference type="InterPro" id="IPR005467">
    <property type="entry name" value="His_kinase_dom"/>
</dbReference>
<comment type="catalytic activity">
    <reaction evidence="1">
        <text>ATP + protein L-histidine = ADP + protein N-phospho-L-histidine.</text>
        <dbReference type="EC" id="2.7.13.3"/>
    </reaction>
</comment>
<dbReference type="InterPro" id="IPR055558">
    <property type="entry name" value="DUF7134"/>
</dbReference>
<feature type="transmembrane region" description="Helical" evidence="10">
    <location>
        <begin position="20"/>
        <end position="45"/>
    </location>
</feature>
<keyword evidence="8" id="KW-0902">Two-component regulatory system</keyword>
<keyword evidence="10" id="KW-1133">Transmembrane helix</keyword>
<dbReference type="SUPFAM" id="SSF55874">
    <property type="entry name" value="ATPase domain of HSP90 chaperone/DNA topoisomerase II/histidine kinase"/>
    <property type="match status" value="1"/>
</dbReference>